<dbReference type="EMBL" id="CP042829">
    <property type="protein sequence ID" value="QFG03737.1"/>
    <property type="molecule type" value="Genomic_DNA"/>
</dbReference>
<protein>
    <recommendedName>
        <fullName evidence="3">Phytase-like domain-containing protein</fullName>
    </recommendedName>
</protein>
<proteinExistence type="predicted"/>
<reference evidence="1 2" key="1">
    <citation type="submission" date="2019-10" db="EMBL/GenBank/DDBJ databases">
        <title>Thermopilla bonchosmolovskayae gen. nov., sp. nov., a moderately thermophilic Chloroflexi bacterium from a Chukotka hot spring (Arctic, Russia), representing a novel classis Thermopillaia, which include previously uncultivated lineage OLB14.</title>
        <authorList>
            <person name="Kochetkova T.V."/>
            <person name="Zayulina K.S."/>
            <person name="Zhigarkov V.S."/>
            <person name="Minaev N.V."/>
            <person name="Novikov A."/>
            <person name="Toshchakov S.V."/>
            <person name="Elcheninov A.G."/>
            <person name="Kublanov I.V."/>
        </authorList>
    </citation>
    <scope>NUCLEOTIDE SEQUENCE [LARGE SCALE GENOMIC DNA]</scope>
    <source>
        <strain evidence="1 2">3753O</strain>
    </source>
</reference>
<organism evidence="1 2">
    <name type="scientific">Tepidiforma bonchosmolovskayae</name>
    <dbReference type="NCBI Taxonomy" id="2601677"/>
    <lineage>
        <taxon>Bacteria</taxon>
        <taxon>Bacillati</taxon>
        <taxon>Chloroflexota</taxon>
        <taxon>Tepidiformia</taxon>
        <taxon>Tepidiformales</taxon>
        <taxon>Tepidiformaceae</taxon>
        <taxon>Tepidiforma</taxon>
    </lineage>
</organism>
<dbReference type="RefSeq" id="WP_158067688.1">
    <property type="nucleotide sequence ID" value="NZ_CP042829.1"/>
</dbReference>
<sequence length="107" mass="11370">MKIWEVHASLGHGPIRTTPDGDADVGGLLLSEKAYLLVMRALRPQELTALVAAEGPAGAADRLLVQFAGFDADGTGRTLTLGRTRLGEPILRRNDEVPLAETGRLSP</sequence>
<evidence type="ECO:0008006" key="3">
    <source>
        <dbReference type="Google" id="ProtNLM"/>
    </source>
</evidence>
<gene>
    <name evidence="1" type="ORF">Tbon_10660</name>
</gene>
<keyword evidence="2" id="KW-1185">Reference proteome</keyword>
<evidence type="ECO:0000313" key="1">
    <source>
        <dbReference type="EMBL" id="QFG03737.1"/>
    </source>
</evidence>
<evidence type="ECO:0000313" key="2">
    <source>
        <dbReference type="Proteomes" id="UP000326331"/>
    </source>
</evidence>
<dbReference type="Proteomes" id="UP000326331">
    <property type="component" value="Chromosome"/>
</dbReference>
<name>A0ABX6C377_9CHLR</name>
<accession>A0ABX6C377</accession>